<dbReference type="InterPro" id="IPR011990">
    <property type="entry name" value="TPR-like_helical_dom_sf"/>
</dbReference>
<name>A0A848J3R9_9BACT</name>
<accession>A0A848J3R9</accession>
<feature type="compositionally biased region" description="Polar residues" evidence="1">
    <location>
        <begin position="442"/>
        <end position="452"/>
    </location>
</feature>
<reference evidence="2 3" key="1">
    <citation type="submission" date="2020-04" db="EMBL/GenBank/DDBJ databases">
        <title>Flammeovirgaceae bacterium KN852 isolated from deep sea.</title>
        <authorList>
            <person name="Zhang D.-C."/>
        </authorList>
    </citation>
    <scope>NUCLEOTIDE SEQUENCE [LARGE SCALE GENOMIC DNA]</scope>
    <source>
        <strain evidence="2 3">KN852</strain>
    </source>
</reference>
<comment type="caution">
    <text evidence="2">The sequence shown here is derived from an EMBL/GenBank/DDBJ whole genome shotgun (WGS) entry which is preliminary data.</text>
</comment>
<keyword evidence="2" id="KW-0449">Lipoprotein</keyword>
<protein>
    <submittedName>
        <fullName evidence="2">SusD/RagB family nutrient-binding outer membrane lipoprotein</fullName>
    </submittedName>
</protein>
<dbReference type="EMBL" id="JABBNU010000012">
    <property type="protein sequence ID" value="NMM50371.1"/>
    <property type="molecule type" value="Genomic_DNA"/>
</dbReference>
<sequence length="475" mass="52861">MKKYIIPLLLILLGCDDFGDINTDPNNPTQVPVSGFLANAIHSLPGYENGLTGLYYSQYWAATQYTENSRYDVSQFDFTGIYSGPLNALETVIDYNSNPETMAFAAESGSNANQIAVAKILQSHFFIHATDRWGDLPYSEALKGSENLAPAYDTQEDIYNAIFDDLDEAINQFDNGAAPSGDILYNGDIEKWKKFANSLKLKMAIRISNIAPEKARQEFEEAVSDGVFTSNADGAFYQYLGDGVFDNPRYDDFLTRIDNAVSKELTDVLNNLNDPRLKAYADPINPNEPDTYEGIPFGLDNSAASDYAYDEVSLPNSSLVISKAAEIPILTYSQVLFFLAEGAEKGWNANGSASEHYNEAIKASMEQWGVFDQSIYDDYINHADVKYESENAMKLIGTQKWIATYLQGYEAWAEWRRLGYPELLPAPAALNNSGEIPRRQGYPSSESQNNAANYEAAVSRQGPDDLDTSVWWDTE</sequence>
<evidence type="ECO:0000256" key="1">
    <source>
        <dbReference type="SAM" id="MobiDB-lite"/>
    </source>
</evidence>
<feature type="region of interest" description="Disordered" evidence="1">
    <location>
        <begin position="434"/>
        <end position="475"/>
    </location>
</feature>
<dbReference type="SUPFAM" id="SSF48452">
    <property type="entry name" value="TPR-like"/>
    <property type="match status" value="1"/>
</dbReference>
<dbReference type="InterPro" id="IPR041662">
    <property type="entry name" value="SusD-like_2"/>
</dbReference>
<dbReference type="RefSeq" id="WP_169684735.1">
    <property type="nucleotide sequence ID" value="NZ_JABBNU010000012.1"/>
</dbReference>
<gene>
    <name evidence="2" type="ORF">HH304_18320</name>
</gene>
<dbReference type="Gene3D" id="1.25.40.390">
    <property type="match status" value="1"/>
</dbReference>
<dbReference type="Proteomes" id="UP000559010">
    <property type="component" value="Unassembled WGS sequence"/>
</dbReference>
<dbReference type="PROSITE" id="PS51257">
    <property type="entry name" value="PROKAR_LIPOPROTEIN"/>
    <property type="match status" value="1"/>
</dbReference>
<evidence type="ECO:0000313" key="2">
    <source>
        <dbReference type="EMBL" id="NMM50371.1"/>
    </source>
</evidence>
<dbReference type="AlphaFoldDB" id="A0A848J3R9"/>
<proteinExistence type="predicted"/>
<dbReference type="Pfam" id="PF12771">
    <property type="entry name" value="SusD-like_2"/>
    <property type="match status" value="1"/>
</dbReference>
<organism evidence="2 3">
    <name type="scientific">Marinigracilibium pacificum</name>
    <dbReference type="NCBI Taxonomy" id="2729599"/>
    <lineage>
        <taxon>Bacteria</taxon>
        <taxon>Pseudomonadati</taxon>
        <taxon>Bacteroidota</taxon>
        <taxon>Cytophagia</taxon>
        <taxon>Cytophagales</taxon>
        <taxon>Flammeovirgaceae</taxon>
        <taxon>Marinigracilibium</taxon>
    </lineage>
</organism>
<evidence type="ECO:0000313" key="3">
    <source>
        <dbReference type="Proteomes" id="UP000559010"/>
    </source>
</evidence>
<keyword evidence="3" id="KW-1185">Reference proteome</keyword>